<evidence type="ECO:0000313" key="10">
    <source>
        <dbReference type="EMBL" id="MFB8775151.1"/>
    </source>
</evidence>
<dbReference type="PANTHER" id="PTHR48467:SF1">
    <property type="entry name" value="GLUTAMATE SYNTHASE 1 [NADH], CHLOROPLASTIC-LIKE"/>
    <property type="match status" value="1"/>
</dbReference>
<gene>
    <name evidence="10" type="ORF">VSS16_20850</name>
</gene>
<evidence type="ECO:0000256" key="8">
    <source>
        <dbReference type="ARBA" id="ARBA00047776"/>
    </source>
</evidence>
<evidence type="ECO:0000256" key="5">
    <source>
        <dbReference type="ARBA" id="ARBA00022827"/>
    </source>
</evidence>
<evidence type="ECO:0000313" key="11">
    <source>
        <dbReference type="Proteomes" id="UP001585080"/>
    </source>
</evidence>
<comment type="catalytic activity">
    <reaction evidence="8">
        <text>2 reduced [2Fe-2S]-[ferredoxin] + NADP(+) + H(+) = 2 oxidized [2Fe-2S]-[ferredoxin] + NADPH</text>
        <dbReference type="Rhea" id="RHEA:20125"/>
        <dbReference type="Rhea" id="RHEA-COMP:10000"/>
        <dbReference type="Rhea" id="RHEA-COMP:10001"/>
        <dbReference type="ChEBI" id="CHEBI:15378"/>
        <dbReference type="ChEBI" id="CHEBI:33737"/>
        <dbReference type="ChEBI" id="CHEBI:33738"/>
        <dbReference type="ChEBI" id="CHEBI:57783"/>
        <dbReference type="ChEBI" id="CHEBI:58349"/>
        <dbReference type="EC" id="1.18.1.2"/>
    </reaction>
</comment>
<dbReference type="InterPro" id="IPR021163">
    <property type="entry name" value="Ferredox_Rdtase_adrenod"/>
</dbReference>
<dbReference type="InterPro" id="IPR023753">
    <property type="entry name" value="FAD/NAD-binding_dom"/>
</dbReference>
<comment type="similarity">
    <text evidence="2">Belongs to the ferredoxin--NADP reductase type 1 family.</text>
</comment>
<dbReference type="PIRSF" id="PIRSF000362">
    <property type="entry name" value="FNR"/>
    <property type="match status" value="1"/>
</dbReference>
<keyword evidence="11" id="KW-1185">Reference proteome</keyword>
<dbReference type="Gene3D" id="3.50.50.60">
    <property type="entry name" value="FAD/NAD(P)-binding domain"/>
    <property type="match status" value="1"/>
</dbReference>
<evidence type="ECO:0000256" key="1">
    <source>
        <dbReference type="ARBA" id="ARBA00001974"/>
    </source>
</evidence>
<evidence type="ECO:0000259" key="9">
    <source>
        <dbReference type="Pfam" id="PF07992"/>
    </source>
</evidence>
<comment type="cofactor">
    <cofactor evidence="1">
        <name>FAD</name>
        <dbReference type="ChEBI" id="CHEBI:57692"/>
    </cofactor>
</comment>
<keyword evidence="7" id="KW-0560">Oxidoreductase</keyword>
<dbReference type="EC" id="1.18.1.2" evidence="3"/>
<reference evidence="10 11" key="1">
    <citation type="submission" date="2024-01" db="EMBL/GenBank/DDBJ databases">
        <title>Genome mining of biosynthetic gene clusters to explore secondary metabolites of Streptomyces sp.</title>
        <authorList>
            <person name="Baig A."/>
            <person name="Ajitkumar Shintre N."/>
            <person name="Kumar H."/>
            <person name="Anbarasu A."/>
            <person name="Ramaiah S."/>
        </authorList>
    </citation>
    <scope>NUCLEOTIDE SEQUENCE [LARGE SCALE GENOMIC DNA]</scope>
    <source>
        <strain evidence="10 11">A57</strain>
    </source>
</reference>
<organism evidence="10 11">
    <name type="scientific">Streptomyces broussonetiae</name>
    <dbReference type="NCBI Taxonomy" id="2686304"/>
    <lineage>
        <taxon>Bacteria</taxon>
        <taxon>Bacillati</taxon>
        <taxon>Actinomycetota</taxon>
        <taxon>Actinomycetes</taxon>
        <taxon>Kitasatosporales</taxon>
        <taxon>Streptomycetaceae</taxon>
        <taxon>Streptomyces</taxon>
    </lineage>
</organism>
<dbReference type="SUPFAM" id="SSF51971">
    <property type="entry name" value="Nucleotide-binding domain"/>
    <property type="match status" value="1"/>
</dbReference>
<dbReference type="PRINTS" id="PR00419">
    <property type="entry name" value="ADXRDTASE"/>
</dbReference>
<accession>A0ABV5EE70</accession>
<dbReference type="PANTHER" id="PTHR48467">
    <property type="entry name" value="GLUTAMATE SYNTHASE 1 [NADH], CHLOROPLASTIC-LIKE"/>
    <property type="match status" value="1"/>
</dbReference>
<evidence type="ECO:0000256" key="2">
    <source>
        <dbReference type="ARBA" id="ARBA00008312"/>
    </source>
</evidence>
<keyword evidence="6" id="KW-0521">NADP</keyword>
<sequence>MLRVAVVGSGPSGVYTAQGLVQQDPGVRVDVLDRLPCPYGLVRYGVAPDHEKIKSLQNTLRTVLEHERVRFLGGVHIGSGGVPAARLRELYHAVVYCVGAATDRHLGIPGEQLPGSFSATEFVSWYSAHPDAAADSFVLGARSAVVIGVGNVAVDVTRILARGAAELSPTDMPQPALTALTASRVTDIHMVGRRGPAHARFTTKELRELGTLPEAEVIVDPAELALDPAFADPAALPAVPRRNIEVLRGWAGRAPRGAARRIRARFFLRPVELLADGGRVGAVRFERTAPDGRGGVVGTGRYEEIEAQLVLRSVGYRGVPLEGLPFDAERGTVPQSAGRVLRGGAVAPGEYVAGWIKRGPTGVIGTNRPCAKETVTSLLEDAAALVRRELPGDPVDGLRALGVEPVEWAGWQAIERAEAELGASLGRGVVKLPDWESLRAAARGVP</sequence>
<dbReference type="EMBL" id="JAYMRP010000018">
    <property type="protein sequence ID" value="MFB8775151.1"/>
    <property type="molecule type" value="Genomic_DNA"/>
</dbReference>
<comment type="caution">
    <text evidence="10">The sequence shown here is derived from an EMBL/GenBank/DDBJ whole genome shotgun (WGS) entry which is preliminary data.</text>
</comment>
<evidence type="ECO:0000256" key="3">
    <source>
        <dbReference type="ARBA" id="ARBA00013223"/>
    </source>
</evidence>
<proteinExistence type="inferred from homology"/>
<protein>
    <recommendedName>
        <fullName evidence="3">ferredoxin--NADP(+) reductase</fullName>
        <ecNumber evidence="3">1.18.1.2</ecNumber>
    </recommendedName>
</protein>
<evidence type="ECO:0000256" key="7">
    <source>
        <dbReference type="ARBA" id="ARBA00023002"/>
    </source>
</evidence>
<dbReference type="Gene3D" id="3.40.50.720">
    <property type="entry name" value="NAD(P)-binding Rossmann-like Domain"/>
    <property type="match status" value="1"/>
</dbReference>
<dbReference type="Proteomes" id="UP001585080">
    <property type="component" value="Unassembled WGS sequence"/>
</dbReference>
<dbReference type="InterPro" id="IPR055275">
    <property type="entry name" value="Ferredox_Rdtase"/>
</dbReference>
<keyword evidence="5" id="KW-0274">FAD</keyword>
<dbReference type="InterPro" id="IPR036188">
    <property type="entry name" value="FAD/NAD-bd_sf"/>
</dbReference>
<keyword evidence="4" id="KW-0285">Flavoprotein</keyword>
<dbReference type="Pfam" id="PF07992">
    <property type="entry name" value="Pyr_redox_2"/>
    <property type="match status" value="1"/>
</dbReference>
<evidence type="ECO:0000256" key="6">
    <source>
        <dbReference type="ARBA" id="ARBA00022857"/>
    </source>
</evidence>
<name>A0ABV5EE70_9ACTN</name>
<evidence type="ECO:0000256" key="4">
    <source>
        <dbReference type="ARBA" id="ARBA00022630"/>
    </source>
</evidence>
<dbReference type="RefSeq" id="WP_376733791.1">
    <property type="nucleotide sequence ID" value="NZ_JAYMRP010000018.1"/>
</dbReference>
<feature type="domain" description="FAD/NAD(P)-binding" evidence="9">
    <location>
        <begin position="3"/>
        <end position="165"/>
    </location>
</feature>